<protein>
    <submittedName>
        <fullName evidence="2">Uncharacterized protein</fullName>
    </submittedName>
</protein>
<proteinExistence type="predicted"/>
<evidence type="ECO:0000313" key="3">
    <source>
        <dbReference type="Proteomes" id="UP000225740"/>
    </source>
</evidence>
<evidence type="ECO:0000313" key="2">
    <source>
        <dbReference type="EMBL" id="PHQ31589.1"/>
    </source>
</evidence>
<comment type="caution">
    <text evidence="2">The sequence shown here is derived from an EMBL/GenBank/DDBJ whole genome shotgun (WGS) entry which is preliminary data.</text>
</comment>
<feature type="region of interest" description="Disordered" evidence="1">
    <location>
        <begin position="1"/>
        <end position="26"/>
    </location>
</feature>
<keyword evidence="3" id="KW-1185">Reference proteome</keyword>
<dbReference type="Proteomes" id="UP000225740">
    <property type="component" value="Unassembled WGS sequence"/>
</dbReference>
<accession>A0A2G1VYU3</accession>
<evidence type="ECO:0000256" key="1">
    <source>
        <dbReference type="SAM" id="MobiDB-lite"/>
    </source>
</evidence>
<organism evidence="2 3">
    <name type="scientific">Rhodopirellula bahusiensis</name>
    <dbReference type="NCBI Taxonomy" id="2014065"/>
    <lineage>
        <taxon>Bacteria</taxon>
        <taxon>Pseudomonadati</taxon>
        <taxon>Planctomycetota</taxon>
        <taxon>Planctomycetia</taxon>
        <taxon>Pirellulales</taxon>
        <taxon>Pirellulaceae</taxon>
        <taxon>Rhodopirellula</taxon>
    </lineage>
</organism>
<name>A0A2G1VYU3_9BACT</name>
<gene>
    <name evidence="2" type="ORF">CEE69_30385</name>
</gene>
<reference evidence="2 3" key="1">
    <citation type="submission" date="2017-06" db="EMBL/GenBank/DDBJ databases">
        <title>Description of Rhodopirellula bahusiensis sp. nov.</title>
        <authorList>
            <person name="Kizina J."/>
            <person name="Harder J."/>
        </authorList>
    </citation>
    <scope>NUCLEOTIDE SEQUENCE [LARGE SCALE GENOMIC DNA]</scope>
    <source>
        <strain evidence="2 3">SWK21</strain>
    </source>
</reference>
<sequence>MNRSRGLELNEVDRQPPRLGYAHRSPSKMRSMTHKLLLVAFAFLSFAASPRNASSCDETNDSDKPTTPLYLHLLGTNRAIHHDPEDWRPESEDKSAPVWSCVATIQVHANRDFYFRAPGNREPYVKVKGRAIEMPSAAFDIRIEYELDDSNMTYIQTEKFKTKLDHFIYLADGIYWRGILSRCDDAYDAFDLAQSNATPDRRKNGEPIDEPNSR</sequence>
<dbReference type="EMBL" id="NIZW01000045">
    <property type="protein sequence ID" value="PHQ31589.1"/>
    <property type="molecule type" value="Genomic_DNA"/>
</dbReference>
<feature type="compositionally biased region" description="Basic and acidic residues" evidence="1">
    <location>
        <begin position="1"/>
        <end position="16"/>
    </location>
</feature>
<dbReference type="AlphaFoldDB" id="A0A2G1VYU3"/>